<evidence type="ECO:0000256" key="3">
    <source>
        <dbReference type="ARBA" id="ARBA00038471"/>
    </source>
</evidence>
<evidence type="ECO:0000256" key="2">
    <source>
        <dbReference type="ARBA" id="ARBA00023157"/>
    </source>
</evidence>
<dbReference type="Pfam" id="PF04043">
    <property type="entry name" value="PMEI"/>
    <property type="match status" value="1"/>
</dbReference>
<dbReference type="GO" id="GO:0004857">
    <property type="term" value="F:enzyme inhibitor activity"/>
    <property type="evidence" value="ECO:0007669"/>
    <property type="project" value="InterPro"/>
</dbReference>
<dbReference type="InterPro" id="IPR034088">
    <property type="entry name" value="Pla_a_1-like"/>
</dbReference>
<dbReference type="GO" id="GO:0005576">
    <property type="term" value="C:extracellular region"/>
    <property type="evidence" value="ECO:0007669"/>
    <property type="project" value="UniProtKB-ARBA"/>
</dbReference>
<dbReference type="EnsemblPlants" id="EMT31481">
    <property type="protein sequence ID" value="EMT31481"/>
    <property type="gene ID" value="F775_19804"/>
</dbReference>
<dbReference type="InterPro" id="IPR035513">
    <property type="entry name" value="Invertase/methylesterase_inhib"/>
</dbReference>
<keyword evidence="2" id="KW-1015">Disulfide bond</keyword>
<accession>M8D563</accession>
<organism evidence="5">
    <name type="scientific">Aegilops tauschii</name>
    <name type="common">Tausch's goatgrass</name>
    <name type="synonym">Aegilops squarrosa</name>
    <dbReference type="NCBI Taxonomy" id="37682"/>
    <lineage>
        <taxon>Eukaryota</taxon>
        <taxon>Viridiplantae</taxon>
        <taxon>Streptophyta</taxon>
        <taxon>Embryophyta</taxon>
        <taxon>Tracheophyta</taxon>
        <taxon>Spermatophyta</taxon>
        <taxon>Magnoliopsida</taxon>
        <taxon>Liliopsida</taxon>
        <taxon>Poales</taxon>
        <taxon>Poaceae</taxon>
        <taxon>BOP clade</taxon>
        <taxon>Pooideae</taxon>
        <taxon>Triticodae</taxon>
        <taxon>Triticeae</taxon>
        <taxon>Triticinae</taxon>
        <taxon>Aegilops</taxon>
    </lineage>
</organism>
<dbReference type="NCBIfam" id="TIGR01614">
    <property type="entry name" value="PME_inhib"/>
    <property type="match status" value="1"/>
</dbReference>
<name>M8D563_AEGTA</name>
<comment type="similarity">
    <text evidence="3">Belongs to the PMEI family.</text>
</comment>
<evidence type="ECO:0000256" key="1">
    <source>
        <dbReference type="ARBA" id="ARBA00022729"/>
    </source>
</evidence>
<dbReference type="SUPFAM" id="SSF101148">
    <property type="entry name" value="Plant invertase/pectin methylesterase inhibitor"/>
    <property type="match status" value="1"/>
</dbReference>
<sequence>MGPSRAVPCLVLLFLLSSSSGASVVLEDTCKSIAAGKERSIGYNYCIKFFEASKGSATADKRGLAVIASKLNRRAAAKSMVKRIHALRASEKDKVIQMGLDICGQLYSTAVDELDAAAKGVEAGTPEVKFDAEMYLTGAFDAPETCETGFGEMGLKSPPVAEDAEFTKEVYIAMAVTHSL</sequence>
<dbReference type="PANTHER" id="PTHR35357:SF24">
    <property type="entry name" value="OS04G0587200 PROTEIN"/>
    <property type="match status" value="1"/>
</dbReference>
<dbReference type="AlphaFoldDB" id="M8D563"/>
<reference evidence="5" key="1">
    <citation type="submission" date="2015-06" db="UniProtKB">
        <authorList>
            <consortium name="EnsemblPlants"/>
        </authorList>
    </citation>
    <scope>IDENTIFICATION</scope>
</reference>
<dbReference type="OMA" id="RSIGYNY"/>
<protein>
    <submittedName>
        <fullName evidence="5">Putative invertase inhibitor</fullName>
    </submittedName>
</protein>
<proteinExistence type="inferred from homology"/>
<dbReference type="InterPro" id="IPR006501">
    <property type="entry name" value="Pectinesterase_inhib_dom"/>
</dbReference>
<dbReference type="FunFam" id="1.20.140.40:FF:000002">
    <property type="entry name" value="Putative invertase inhibitor"/>
    <property type="match status" value="1"/>
</dbReference>
<dbReference type="CDD" id="cd15795">
    <property type="entry name" value="PMEI-Pla_a_1_like"/>
    <property type="match status" value="1"/>
</dbReference>
<evidence type="ECO:0000313" key="5">
    <source>
        <dbReference type="EnsemblPlants" id="EMT31481"/>
    </source>
</evidence>
<keyword evidence="1" id="KW-0732">Signal</keyword>
<dbReference type="Gene3D" id="1.20.140.40">
    <property type="entry name" value="Invertase/pectin methylesterase inhibitor family protein"/>
    <property type="match status" value="1"/>
</dbReference>
<feature type="domain" description="Pectinesterase inhibitor" evidence="4">
    <location>
        <begin position="21"/>
        <end position="176"/>
    </location>
</feature>
<evidence type="ECO:0000259" key="4">
    <source>
        <dbReference type="SMART" id="SM00856"/>
    </source>
</evidence>
<dbReference type="SMART" id="SM00856">
    <property type="entry name" value="PMEI"/>
    <property type="match status" value="1"/>
</dbReference>
<dbReference type="PANTHER" id="PTHR35357">
    <property type="entry name" value="OS02G0537100 PROTEIN"/>
    <property type="match status" value="1"/>
</dbReference>